<comment type="caution">
    <text evidence="1">The sequence shown here is derived from an EMBL/GenBank/DDBJ whole genome shotgun (WGS) entry which is preliminary data.</text>
</comment>
<evidence type="ECO:0000313" key="2">
    <source>
        <dbReference type="Proteomes" id="UP000265520"/>
    </source>
</evidence>
<name>A0A392W9X8_9FABA</name>
<organism evidence="1 2">
    <name type="scientific">Trifolium medium</name>
    <dbReference type="NCBI Taxonomy" id="97028"/>
    <lineage>
        <taxon>Eukaryota</taxon>
        <taxon>Viridiplantae</taxon>
        <taxon>Streptophyta</taxon>
        <taxon>Embryophyta</taxon>
        <taxon>Tracheophyta</taxon>
        <taxon>Spermatophyta</taxon>
        <taxon>Magnoliopsida</taxon>
        <taxon>eudicotyledons</taxon>
        <taxon>Gunneridae</taxon>
        <taxon>Pentapetalae</taxon>
        <taxon>rosids</taxon>
        <taxon>fabids</taxon>
        <taxon>Fabales</taxon>
        <taxon>Fabaceae</taxon>
        <taxon>Papilionoideae</taxon>
        <taxon>50 kb inversion clade</taxon>
        <taxon>NPAAA clade</taxon>
        <taxon>Hologalegina</taxon>
        <taxon>IRL clade</taxon>
        <taxon>Trifolieae</taxon>
        <taxon>Trifolium</taxon>
    </lineage>
</organism>
<accession>A0A392W9X8</accession>
<proteinExistence type="predicted"/>
<evidence type="ECO:0000313" key="1">
    <source>
        <dbReference type="EMBL" id="MCI95520.1"/>
    </source>
</evidence>
<protein>
    <submittedName>
        <fullName evidence="1">Uncharacterized protein</fullName>
    </submittedName>
</protein>
<dbReference type="AlphaFoldDB" id="A0A392W9X8"/>
<keyword evidence="2" id="KW-1185">Reference proteome</keyword>
<reference evidence="1 2" key="1">
    <citation type="journal article" date="2018" name="Front. Plant Sci.">
        <title>Red Clover (Trifolium pratense) and Zigzag Clover (T. medium) - A Picture of Genomic Similarities and Differences.</title>
        <authorList>
            <person name="Dluhosova J."/>
            <person name="Istvanek J."/>
            <person name="Nedelnik J."/>
            <person name="Repkova J."/>
        </authorList>
    </citation>
    <scope>NUCLEOTIDE SEQUENCE [LARGE SCALE GENOMIC DNA]</scope>
    <source>
        <strain evidence="2">cv. 10/8</strain>
        <tissue evidence="1">Leaf</tissue>
    </source>
</reference>
<dbReference type="Proteomes" id="UP000265520">
    <property type="component" value="Unassembled WGS sequence"/>
</dbReference>
<feature type="non-terminal residue" evidence="1">
    <location>
        <position position="1"/>
    </location>
</feature>
<dbReference type="EMBL" id="LXQA011389238">
    <property type="protein sequence ID" value="MCI95520.1"/>
    <property type="molecule type" value="Genomic_DNA"/>
</dbReference>
<sequence length="43" mass="4529">SHPYMMPLPPGDPPRPCEAEAIIEEKVEAKGPLAISLTGESIG</sequence>